<dbReference type="FunFam" id="1.10.10.1340:FF:000001">
    <property type="entry name" value="Mediator of RNA polymerase II transcription subunit 31"/>
    <property type="match status" value="1"/>
</dbReference>
<name>A0A7J7J615_BUGNE</name>
<evidence type="ECO:0000256" key="6">
    <source>
        <dbReference type="ARBA" id="ARBA00023242"/>
    </source>
</evidence>
<keyword evidence="6 7" id="KW-0539">Nucleus</keyword>
<accession>A0A7J7J615</accession>
<comment type="function">
    <text evidence="7">Component of the Mediator complex, a coactivator involved in the regulated transcription of nearly all RNA polymerase II-dependent genes. Mediator functions as a bridge to convey information from gene-specific regulatory proteins to the basal RNA polymerase II transcription machinery. Mediator is recruited to promoters by direct interactions with regulatory proteins and serves as a scaffold for the assembly of a functional preinitiation complex with RNA polymerase II and the general transcription factors.</text>
</comment>
<proteinExistence type="inferred from homology"/>
<evidence type="ECO:0000256" key="4">
    <source>
        <dbReference type="ARBA" id="ARBA00023159"/>
    </source>
</evidence>
<dbReference type="Gene3D" id="1.10.10.1340">
    <property type="entry name" value="Mediator of RNA polymerase II, submodule Med31 (Soh1)"/>
    <property type="match status" value="1"/>
</dbReference>
<keyword evidence="3 7" id="KW-0805">Transcription regulation</keyword>
<evidence type="ECO:0000256" key="3">
    <source>
        <dbReference type="ARBA" id="ARBA00023015"/>
    </source>
</evidence>
<evidence type="ECO:0000256" key="8">
    <source>
        <dbReference type="SAM" id="MobiDB-lite"/>
    </source>
</evidence>
<keyword evidence="4 7" id="KW-0010">Activator</keyword>
<dbReference type="GO" id="GO:0016592">
    <property type="term" value="C:mediator complex"/>
    <property type="evidence" value="ECO:0007669"/>
    <property type="project" value="InterPro"/>
</dbReference>
<dbReference type="AlphaFoldDB" id="A0A7J7J615"/>
<dbReference type="Pfam" id="PF05669">
    <property type="entry name" value="Med31"/>
    <property type="match status" value="1"/>
</dbReference>
<evidence type="ECO:0000256" key="2">
    <source>
        <dbReference type="ARBA" id="ARBA00006378"/>
    </source>
</evidence>
<dbReference type="InterPro" id="IPR038089">
    <property type="entry name" value="Med31_sf"/>
</dbReference>
<dbReference type="InterPro" id="IPR008831">
    <property type="entry name" value="Mediator_Med31"/>
</dbReference>
<evidence type="ECO:0000256" key="5">
    <source>
        <dbReference type="ARBA" id="ARBA00023163"/>
    </source>
</evidence>
<reference evidence="9" key="1">
    <citation type="submission" date="2020-06" db="EMBL/GenBank/DDBJ databases">
        <title>Draft genome of Bugula neritina, a colonial animal packing powerful symbionts and potential medicines.</title>
        <authorList>
            <person name="Rayko M."/>
        </authorList>
    </citation>
    <scope>NUCLEOTIDE SEQUENCE [LARGE SCALE GENOMIC DNA]</scope>
    <source>
        <strain evidence="9">Kwan_BN1</strain>
    </source>
</reference>
<feature type="compositionally biased region" description="Polar residues" evidence="8">
    <location>
        <begin position="139"/>
        <end position="160"/>
    </location>
</feature>
<dbReference type="GO" id="GO:0003712">
    <property type="term" value="F:transcription coregulator activity"/>
    <property type="evidence" value="ECO:0007669"/>
    <property type="project" value="InterPro"/>
</dbReference>
<gene>
    <name evidence="9" type="ORF">EB796_020073</name>
</gene>
<feature type="region of interest" description="Disordered" evidence="8">
    <location>
        <begin position="133"/>
        <end position="160"/>
    </location>
</feature>
<dbReference type="GO" id="GO:0006355">
    <property type="term" value="P:regulation of DNA-templated transcription"/>
    <property type="evidence" value="ECO:0007669"/>
    <property type="project" value="InterPro"/>
</dbReference>
<evidence type="ECO:0000313" key="10">
    <source>
        <dbReference type="Proteomes" id="UP000593567"/>
    </source>
</evidence>
<dbReference type="PANTHER" id="PTHR13186">
    <property type="entry name" value="MEDIATOR OF RNA POLYMERASE II TRANSCRIPTION SUBUNIT 31"/>
    <property type="match status" value="1"/>
</dbReference>
<sequence>MASWQTQSSSGASHPRLTVTNIEKKAEEKLRFQIELEFVQSLANPHYLNFLAQRGTFKDSKFVNYLHYLQYWKEPQYAKCLKYPQCLYLLDLLQYEVFRKELVNTQCAKFIDDQQLLHWQHYQRKRTKLINNEHEKHQSQPSQGQQTSATSNSASGSINK</sequence>
<dbReference type="Proteomes" id="UP000593567">
    <property type="component" value="Unassembled WGS sequence"/>
</dbReference>
<evidence type="ECO:0000256" key="7">
    <source>
        <dbReference type="RuleBase" id="RU364129"/>
    </source>
</evidence>
<comment type="similarity">
    <text evidence="2 7">Belongs to the Mediator complex subunit 31 family.</text>
</comment>
<comment type="caution">
    <text evidence="9">The sequence shown here is derived from an EMBL/GenBank/DDBJ whole genome shotgun (WGS) entry which is preliminary data.</text>
</comment>
<organism evidence="9 10">
    <name type="scientific">Bugula neritina</name>
    <name type="common">Brown bryozoan</name>
    <name type="synonym">Sertularia neritina</name>
    <dbReference type="NCBI Taxonomy" id="10212"/>
    <lineage>
        <taxon>Eukaryota</taxon>
        <taxon>Metazoa</taxon>
        <taxon>Spiralia</taxon>
        <taxon>Lophotrochozoa</taxon>
        <taxon>Bryozoa</taxon>
        <taxon>Gymnolaemata</taxon>
        <taxon>Cheilostomatida</taxon>
        <taxon>Flustrina</taxon>
        <taxon>Buguloidea</taxon>
        <taxon>Bugulidae</taxon>
        <taxon>Bugula</taxon>
    </lineage>
</organism>
<dbReference type="EMBL" id="VXIV02002991">
    <property type="protein sequence ID" value="KAF6021612.1"/>
    <property type="molecule type" value="Genomic_DNA"/>
</dbReference>
<comment type="subunit">
    <text evidence="7">Component of the Mediator complex.</text>
</comment>
<evidence type="ECO:0000313" key="9">
    <source>
        <dbReference type="EMBL" id="KAF6021612.1"/>
    </source>
</evidence>
<dbReference type="OrthoDB" id="10257739at2759"/>
<keyword evidence="10" id="KW-1185">Reference proteome</keyword>
<evidence type="ECO:0000256" key="1">
    <source>
        <dbReference type="ARBA" id="ARBA00004123"/>
    </source>
</evidence>
<protein>
    <recommendedName>
        <fullName evidence="7">Mediator of RNA polymerase II transcription subunit 31</fullName>
    </recommendedName>
</protein>
<keyword evidence="5 7" id="KW-0804">Transcription</keyword>
<comment type="subcellular location">
    <subcellularLocation>
        <location evidence="1 7">Nucleus</location>
    </subcellularLocation>
</comment>